<dbReference type="EMBL" id="JACIGK010000002">
    <property type="protein sequence ID" value="MBB4264803.1"/>
    <property type="molecule type" value="Genomic_DNA"/>
</dbReference>
<comment type="caution">
    <text evidence="1">The sequence shown here is derived from an EMBL/GenBank/DDBJ whole genome shotgun (WGS) entry which is preliminary data.</text>
</comment>
<evidence type="ECO:0000313" key="1">
    <source>
        <dbReference type="EMBL" id="MBB4264803.1"/>
    </source>
</evidence>
<sequence length="196" mass="21419">MSLIRVTAPAVLPVTERSVWDFLRLSLGGEVPPDSADVRTLIEAAADTLDGAEGWLGRALVTQTWVLRLDEFPHSNIDLPLPPLRTVDSVAYLDTSGTETTLSADRYHATGVGDFGRLVPVTSWPATARRPEAVRITFTCGYGDGPDAVPEPIKVTLRQMVALTYDTRTPMNIGNIVNRLPDMGLDALARFKVWSF</sequence>
<accession>A0A7W6RAA3</accession>
<proteinExistence type="predicted"/>
<organism evidence="1 2">
    <name type="scientific">Roseospira visakhapatnamensis</name>
    <dbReference type="NCBI Taxonomy" id="390880"/>
    <lineage>
        <taxon>Bacteria</taxon>
        <taxon>Pseudomonadati</taxon>
        <taxon>Pseudomonadota</taxon>
        <taxon>Alphaproteobacteria</taxon>
        <taxon>Rhodospirillales</taxon>
        <taxon>Rhodospirillaceae</taxon>
        <taxon>Roseospira</taxon>
    </lineage>
</organism>
<dbReference type="Proteomes" id="UP000554286">
    <property type="component" value="Unassembled WGS sequence"/>
</dbReference>
<evidence type="ECO:0000313" key="2">
    <source>
        <dbReference type="Proteomes" id="UP000554286"/>
    </source>
</evidence>
<keyword evidence="2" id="KW-1185">Reference proteome</keyword>
<dbReference type="RefSeq" id="WP_184042435.1">
    <property type="nucleotide sequence ID" value="NZ_JACIGK010000002.1"/>
</dbReference>
<reference evidence="1 2" key="1">
    <citation type="submission" date="2020-08" db="EMBL/GenBank/DDBJ databases">
        <title>Genome sequencing of Purple Non-Sulfur Bacteria from various extreme environments.</title>
        <authorList>
            <person name="Mayer M."/>
        </authorList>
    </citation>
    <scope>NUCLEOTIDE SEQUENCE [LARGE SCALE GENOMIC DNA]</scope>
    <source>
        <strain evidence="1 2">JA131</strain>
    </source>
</reference>
<dbReference type="NCBIfam" id="TIGR02215">
    <property type="entry name" value="phage_chp_gp8"/>
    <property type="match status" value="1"/>
</dbReference>
<dbReference type="AlphaFoldDB" id="A0A7W6RAA3"/>
<dbReference type="InterPro" id="IPR011738">
    <property type="entry name" value="Phage_CHP"/>
</dbReference>
<name>A0A7W6RAA3_9PROT</name>
<protein>
    <submittedName>
        <fullName evidence="1">Putative phiE125 gp8 family phage protein</fullName>
    </submittedName>
</protein>
<gene>
    <name evidence="1" type="ORF">GGD89_000410</name>
</gene>